<evidence type="ECO:0000256" key="2">
    <source>
        <dbReference type="ARBA" id="ARBA00022723"/>
    </source>
</evidence>
<dbReference type="GO" id="GO:1902208">
    <property type="term" value="P:regulation of bacterial-type flagellum assembly"/>
    <property type="evidence" value="ECO:0007669"/>
    <property type="project" value="UniProtKB-UniRule"/>
</dbReference>
<gene>
    <name evidence="9" type="primary">flhC</name>
    <name evidence="11" type="ORF">B2J69_05425</name>
</gene>
<feature type="binding site" evidence="9">
    <location>
        <position position="161"/>
    </location>
    <ligand>
        <name>Zn(2+)</name>
        <dbReference type="ChEBI" id="CHEBI:29105"/>
    </ligand>
</feature>
<dbReference type="NCBIfam" id="NF009365">
    <property type="entry name" value="PRK12722.1"/>
    <property type="match status" value="1"/>
</dbReference>
<comment type="caution">
    <text evidence="11">The sequence shown here is derived from an EMBL/GenBank/DDBJ whole genome shotgun (WGS) entry which is preliminary data.</text>
</comment>
<comment type="cofactor">
    <cofactor evidence="9">
        <name>Zn(2+)</name>
        <dbReference type="ChEBI" id="CHEBI:29105"/>
    </cofactor>
    <text evidence="9">Binds 1 zinc ion per subunit.</text>
</comment>
<organism evidence="11 12">
    <name type="scientific">Pantoea latae</name>
    <dbReference type="NCBI Taxonomy" id="1964541"/>
    <lineage>
        <taxon>Bacteria</taxon>
        <taxon>Pseudomonadati</taxon>
        <taxon>Pseudomonadota</taxon>
        <taxon>Gammaproteobacteria</taxon>
        <taxon>Enterobacterales</taxon>
        <taxon>Erwiniaceae</taxon>
        <taxon>Pantoea</taxon>
    </lineage>
</organism>
<dbReference type="PIRSF" id="PIRSF003159">
    <property type="entry name" value="FlhC"/>
    <property type="match status" value="1"/>
</dbReference>
<evidence type="ECO:0000313" key="11">
    <source>
        <dbReference type="EMBL" id="OQP35435.1"/>
    </source>
</evidence>
<comment type="similarity">
    <text evidence="9 10">Belongs to the FlhC family.</text>
</comment>
<evidence type="ECO:0000256" key="3">
    <source>
        <dbReference type="ARBA" id="ARBA00022795"/>
    </source>
</evidence>
<comment type="function">
    <text evidence="9">Functions in complex with FlhD as a master transcriptional regulator that regulates transcription of several flagellar and non-flagellar operons by binding to their promoter region. Activates expression of class 2 flagellar genes, including fliA, which is a flagellum-specific sigma factor that turns on the class 3 genes. Also regulates genes whose products function in a variety of physiological pathways.</text>
</comment>
<comment type="subcellular location">
    <subcellularLocation>
        <location evidence="9 10">Cytoplasm</location>
    </subcellularLocation>
</comment>
<protein>
    <recommendedName>
        <fullName evidence="9 10">Flagellar transcriptional regulator FlhC</fullName>
    </recommendedName>
</protein>
<sequence>MNDQSILSEVNDIHIAMALISAGARMQVLESETALSRRKLLRLYKEINGCSPAKGMLPFSPDWFMAWEQNIHSSLFYNIYLYLQKMEKQRPVLTLLKAYRLYSEQCPCEPGEKPVLEFTRAWTLLRFIDCNMLEQVACSVCGGNFISTSRYTNALFTCSLCHPPSRASKKSPVRSEIFSEAMT</sequence>
<keyword evidence="3 9" id="KW-1005">Bacterial flagellum biogenesis</keyword>
<dbReference type="GO" id="GO:0005737">
    <property type="term" value="C:cytoplasm"/>
    <property type="evidence" value="ECO:0007669"/>
    <property type="project" value="UniProtKB-SubCell"/>
</dbReference>
<dbReference type="OrthoDB" id="5570801at2"/>
<dbReference type="HAMAP" id="MF_01891">
    <property type="entry name" value="FhlC"/>
    <property type="match status" value="1"/>
</dbReference>
<dbReference type="EMBL" id="MWUE01000007">
    <property type="protein sequence ID" value="OQP35435.1"/>
    <property type="molecule type" value="Genomic_DNA"/>
</dbReference>
<evidence type="ECO:0000256" key="5">
    <source>
        <dbReference type="ARBA" id="ARBA00023015"/>
    </source>
</evidence>
<feature type="binding site" evidence="9">
    <location>
        <position position="141"/>
    </location>
    <ligand>
        <name>Zn(2+)</name>
        <dbReference type="ChEBI" id="CHEBI:29105"/>
    </ligand>
</feature>
<dbReference type="AlphaFoldDB" id="A0A1V9DNX6"/>
<dbReference type="GO" id="GO:0044781">
    <property type="term" value="P:bacterial-type flagellum organization"/>
    <property type="evidence" value="ECO:0007669"/>
    <property type="project" value="UniProtKB-KW"/>
</dbReference>
<dbReference type="GO" id="GO:0008270">
    <property type="term" value="F:zinc ion binding"/>
    <property type="evidence" value="ECO:0007669"/>
    <property type="project" value="UniProtKB-UniRule"/>
</dbReference>
<dbReference type="GO" id="GO:0045893">
    <property type="term" value="P:positive regulation of DNA-templated transcription"/>
    <property type="evidence" value="ECO:0007669"/>
    <property type="project" value="InterPro"/>
</dbReference>
<keyword evidence="1 9" id="KW-0963">Cytoplasm</keyword>
<name>A0A1V9DNX6_9GAMM</name>
<keyword evidence="2 9" id="KW-0479">Metal-binding</keyword>
<evidence type="ECO:0000256" key="10">
    <source>
        <dbReference type="PIRNR" id="PIRNR003159"/>
    </source>
</evidence>
<dbReference type="Pfam" id="PF05280">
    <property type="entry name" value="FlhC"/>
    <property type="match status" value="1"/>
</dbReference>
<keyword evidence="8 9" id="KW-0804">Transcription</keyword>
<feature type="binding site" evidence="9">
    <location>
        <position position="158"/>
    </location>
    <ligand>
        <name>Zn(2+)</name>
        <dbReference type="ChEBI" id="CHEBI:29105"/>
    </ligand>
</feature>
<dbReference type="InterPro" id="IPR007944">
    <property type="entry name" value="FlhC"/>
</dbReference>
<evidence type="ECO:0000256" key="9">
    <source>
        <dbReference type="HAMAP-Rule" id="MF_01891"/>
    </source>
</evidence>
<dbReference type="SUPFAM" id="SSF160930">
    <property type="entry name" value="FlhC-like"/>
    <property type="match status" value="1"/>
</dbReference>
<dbReference type="RefSeq" id="WP_081137128.1">
    <property type="nucleotide sequence ID" value="NZ_MWUE01000007.1"/>
</dbReference>
<evidence type="ECO:0000256" key="6">
    <source>
        <dbReference type="ARBA" id="ARBA00023125"/>
    </source>
</evidence>
<reference evidence="11 12" key="1">
    <citation type="submission" date="2017-02" db="EMBL/GenBank/DDBJ databases">
        <title>Whole genome shotgun sequence of Pantoea agglomerans strain AS1 isolated from a cycad, Zamia floridana in Central Florida, USA.</title>
        <authorList>
            <person name="Lata P."/>
            <person name="Govindarajan S."/>
            <person name="Qi F."/>
            <person name="Li J.-L."/>
            <person name="Maurya S.K."/>
            <person name="Sahoo M.K."/>
        </authorList>
    </citation>
    <scope>NUCLEOTIDE SEQUENCE [LARGE SCALE GENOMIC DNA]</scope>
    <source>
        <strain evidence="11 12">AS1</strain>
    </source>
</reference>
<proteinExistence type="inferred from homology"/>
<keyword evidence="6 9" id="KW-0238">DNA-binding</keyword>
<evidence type="ECO:0000256" key="1">
    <source>
        <dbReference type="ARBA" id="ARBA00022490"/>
    </source>
</evidence>
<evidence type="ECO:0000256" key="4">
    <source>
        <dbReference type="ARBA" id="ARBA00022833"/>
    </source>
</evidence>
<accession>A0A1V9DNX6</accession>
<evidence type="ECO:0000313" key="12">
    <source>
        <dbReference type="Proteomes" id="UP000192769"/>
    </source>
</evidence>
<feature type="binding site" evidence="9">
    <location>
        <position position="138"/>
    </location>
    <ligand>
        <name>Zn(2+)</name>
        <dbReference type="ChEBI" id="CHEBI:29105"/>
    </ligand>
</feature>
<keyword evidence="5 9" id="KW-0805">Transcription regulation</keyword>
<dbReference type="Proteomes" id="UP000192769">
    <property type="component" value="Unassembled WGS sequence"/>
</dbReference>
<comment type="subunit">
    <text evidence="9">Heterohexamer composed of two FlhC and four FlhD subunits. Each FlhC binds a FlhD dimer, forming a heterotrimer, and a hexamer assembles by dimerization of two heterotrimers.</text>
</comment>
<keyword evidence="7 9" id="KW-0010">Activator</keyword>
<keyword evidence="4 9" id="KW-0862">Zinc</keyword>
<evidence type="ECO:0000256" key="8">
    <source>
        <dbReference type="ARBA" id="ARBA00023163"/>
    </source>
</evidence>
<keyword evidence="12" id="KW-1185">Reference proteome</keyword>
<evidence type="ECO:0000256" key="7">
    <source>
        <dbReference type="ARBA" id="ARBA00023159"/>
    </source>
</evidence>
<dbReference type="GO" id="GO:0003677">
    <property type="term" value="F:DNA binding"/>
    <property type="evidence" value="ECO:0007669"/>
    <property type="project" value="UniProtKB-UniRule"/>
</dbReference>